<name>A0A0N0DQQ4_LEPPY</name>
<evidence type="ECO:0000313" key="3">
    <source>
        <dbReference type="Proteomes" id="UP000037923"/>
    </source>
</evidence>
<feature type="transmembrane region" description="Helical" evidence="1">
    <location>
        <begin position="77"/>
        <end position="96"/>
    </location>
</feature>
<dbReference type="RefSeq" id="XP_015652057.1">
    <property type="nucleotide sequence ID" value="XM_015809382.1"/>
</dbReference>
<evidence type="ECO:0000256" key="1">
    <source>
        <dbReference type="SAM" id="Phobius"/>
    </source>
</evidence>
<keyword evidence="3" id="KW-1185">Reference proteome</keyword>
<reference evidence="2 3" key="1">
    <citation type="submission" date="2015-07" db="EMBL/GenBank/DDBJ databases">
        <title>High-quality genome of monoxenous trypanosomatid Leptomonas pyrrhocoris.</title>
        <authorList>
            <person name="Flegontov P."/>
            <person name="Butenko A."/>
            <person name="Firsov S."/>
            <person name="Vlcek C."/>
            <person name="Logacheva M.D."/>
            <person name="Field M."/>
            <person name="Filatov D."/>
            <person name="Flegontova O."/>
            <person name="Gerasimov E."/>
            <person name="Jackson A.P."/>
            <person name="Kelly S."/>
            <person name="Opperdoes F."/>
            <person name="O'Reilly A."/>
            <person name="Votypka J."/>
            <person name="Yurchenko V."/>
            <person name="Lukes J."/>
        </authorList>
    </citation>
    <scope>NUCLEOTIDE SEQUENCE [LARGE SCALE GENOMIC DNA]</scope>
    <source>
        <strain evidence="2">H10</strain>
    </source>
</reference>
<dbReference type="EMBL" id="LGTL01000034">
    <property type="protein sequence ID" value="KPA73618.1"/>
    <property type="molecule type" value="Genomic_DNA"/>
</dbReference>
<comment type="caution">
    <text evidence="2">The sequence shown here is derived from an EMBL/GenBank/DDBJ whole genome shotgun (WGS) entry which is preliminary data.</text>
</comment>
<dbReference type="VEuPathDB" id="TriTrypDB:LpyrH10_34_0530"/>
<keyword evidence="1" id="KW-1133">Transmembrane helix</keyword>
<keyword evidence="1" id="KW-0472">Membrane</keyword>
<evidence type="ECO:0000313" key="2">
    <source>
        <dbReference type="EMBL" id="KPA73618.1"/>
    </source>
</evidence>
<gene>
    <name evidence="2" type="ORF">ABB37_09750</name>
</gene>
<accession>A0A0N0DQQ4</accession>
<dbReference type="GeneID" id="26910033"/>
<dbReference type="Proteomes" id="UP000037923">
    <property type="component" value="Unassembled WGS sequence"/>
</dbReference>
<protein>
    <submittedName>
        <fullName evidence="2">Uncharacterized protein</fullName>
    </submittedName>
</protein>
<keyword evidence="1" id="KW-0812">Transmembrane</keyword>
<sequence length="98" mass="11679">MYMYCIPPCRSCFLLFPFFAECHVWRLLLHRSRVHPLSLSCSYSDHGHLNEAGFCLMYRRFPNSYSQTSFTRSPLTVVPPLFLFFFSLFSFLLLMVEY</sequence>
<organism evidence="2 3">
    <name type="scientific">Leptomonas pyrrhocoris</name>
    <name type="common">Firebug parasite</name>
    <dbReference type="NCBI Taxonomy" id="157538"/>
    <lineage>
        <taxon>Eukaryota</taxon>
        <taxon>Discoba</taxon>
        <taxon>Euglenozoa</taxon>
        <taxon>Kinetoplastea</taxon>
        <taxon>Metakinetoplastina</taxon>
        <taxon>Trypanosomatida</taxon>
        <taxon>Trypanosomatidae</taxon>
        <taxon>Leishmaniinae</taxon>
        <taxon>Leptomonas</taxon>
    </lineage>
</organism>
<proteinExistence type="predicted"/>
<dbReference type="AlphaFoldDB" id="A0A0N0DQQ4"/>